<accession>A0A8H6VR55</accession>
<evidence type="ECO:0000313" key="4">
    <source>
        <dbReference type="EMBL" id="KAF7197519.1"/>
    </source>
</evidence>
<comment type="similarity">
    <text evidence="2">Belongs to the aldo/keto reductase family. Aldo/keto reductase 2 subfamily.</text>
</comment>
<dbReference type="EMBL" id="JABCIY010000015">
    <property type="protein sequence ID" value="KAF7197519.1"/>
    <property type="molecule type" value="Genomic_DNA"/>
</dbReference>
<evidence type="ECO:0000256" key="1">
    <source>
        <dbReference type="ARBA" id="ARBA00023002"/>
    </source>
</evidence>
<reference evidence="4" key="1">
    <citation type="submission" date="2020-04" db="EMBL/GenBank/DDBJ databases">
        <title>Draft genome resource of the tomato pathogen Pseudocercospora fuligena.</title>
        <authorList>
            <person name="Zaccaron A."/>
        </authorList>
    </citation>
    <scope>NUCLEOTIDE SEQUENCE</scope>
    <source>
        <strain evidence="4">PF001</strain>
    </source>
</reference>
<dbReference type="Proteomes" id="UP000660729">
    <property type="component" value="Unassembled WGS sequence"/>
</dbReference>
<feature type="domain" description="NADP-dependent oxidoreductase" evidence="3">
    <location>
        <begin position="31"/>
        <end position="338"/>
    </location>
</feature>
<dbReference type="SUPFAM" id="SSF51430">
    <property type="entry name" value="NAD(P)-linked oxidoreductase"/>
    <property type="match status" value="1"/>
</dbReference>
<keyword evidence="1" id="KW-0560">Oxidoreductase</keyword>
<keyword evidence="5" id="KW-1185">Reference proteome</keyword>
<dbReference type="OrthoDB" id="48988at2759"/>
<sequence>MADFMQAAPTPKTALGRHQVLSSTAGIRVSPLVLGAMSIGEAWSFMGAMTKKQAFDLLDAYFDAGGNFIDTANCYQDGQSEGWIGEWMESRKNRDQMVIATKFSFHYKAGSNADKTPANNNYWGNHKRSMHVSVRDSLAKLKTQWIDVLYVHYWDYTVSIEEVMDSLHLLVQQGSVMYLGISDTPAWVVASANAYARMHGKTPFSIYQGRWNVLTRDLEREIVPMAIHHGMAIVPWGVLGDGKFQTPAAIEKRKASGESLRFGAEQSEEEIAMSEALAEVGKAHGTESVTAVALAYVRAKAPNVLPLIGGRKIEHLKDNITGLDIKLTKEQVQFLESKKSFDPGFPASFIGQDWRITGEPSALFAAGGPVALRPRAEHHTFAQISTTSQHTSAMKAPLPPLAGLDYESCTLKELQLFFKQRSGKELPTHERHDKGFVIRCLRLLDDSFTFRFMDLAGELRNVIYEELLLNKKQRSARVYPEILRVSKLCHTEGQGILKRECLPIRVVKISGLKFKGIPKDIQEKLSRVSQNSKSGTPLATCFDAQIKVWDVEELLEQAGLDPKEATTRLAKWEKTKPRTSDSAMIDMLGNGAERSGYSATQRRLQRYLGELMPLKQQALAILKSRNEAQA</sequence>
<dbReference type="Pfam" id="PF00248">
    <property type="entry name" value="Aldo_ket_red"/>
    <property type="match status" value="1"/>
</dbReference>
<dbReference type="Gene3D" id="3.20.20.100">
    <property type="entry name" value="NADP-dependent oxidoreductase domain"/>
    <property type="match status" value="1"/>
</dbReference>
<dbReference type="InterPro" id="IPR023210">
    <property type="entry name" value="NADP_OxRdtase_dom"/>
</dbReference>
<dbReference type="InterPro" id="IPR050523">
    <property type="entry name" value="AKR_Detox_Biosynth"/>
</dbReference>
<name>A0A8H6VR55_9PEZI</name>
<proteinExistence type="inferred from homology"/>
<evidence type="ECO:0000256" key="2">
    <source>
        <dbReference type="ARBA" id="ARBA00038157"/>
    </source>
</evidence>
<comment type="caution">
    <text evidence="4">The sequence shown here is derived from an EMBL/GenBank/DDBJ whole genome shotgun (WGS) entry which is preliminary data.</text>
</comment>
<dbReference type="GO" id="GO:0016491">
    <property type="term" value="F:oxidoreductase activity"/>
    <property type="evidence" value="ECO:0007669"/>
    <property type="project" value="UniProtKB-KW"/>
</dbReference>
<dbReference type="PANTHER" id="PTHR43364:SF2">
    <property type="entry name" value="ARYL-ALCOHOL DEHYDROGENASE AAD10-RELATED"/>
    <property type="match status" value="1"/>
</dbReference>
<dbReference type="InterPro" id="IPR036812">
    <property type="entry name" value="NAD(P)_OxRdtase_dom_sf"/>
</dbReference>
<dbReference type="PANTHER" id="PTHR43364">
    <property type="entry name" value="NADH-SPECIFIC METHYLGLYOXAL REDUCTASE-RELATED"/>
    <property type="match status" value="1"/>
</dbReference>
<evidence type="ECO:0000259" key="3">
    <source>
        <dbReference type="Pfam" id="PF00248"/>
    </source>
</evidence>
<protein>
    <submittedName>
        <fullName evidence="4">Putative aryl-alcohol dehydrogenase AAD14</fullName>
    </submittedName>
</protein>
<organism evidence="4 5">
    <name type="scientific">Pseudocercospora fuligena</name>
    <dbReference type="NCBI Taxonomy" id="685502"/>
    <lineage>
        <taxon>Eukaryota</taxon>
        <taxon>Fungi</taxon>
        <taxon>Dikarya</taxon>
        <taxon>Ascomycota</taxon>
        <taxon>Pezizomycotina</taxon>
        <taxon>Dothideomycetes</taxon>
        <taxon>Dothideomycetidae</taxon>
        <taxon>Mycosphaerellales</taxon>
        <taxon>Mycosphaerellaceae</taxon>
        <taxon>Pseudocercospora</taxon>
    </lineage>
</organism>
<gene>
    <name evidence="4" type="ORF">HII31_01329</name>
</gene>
<evidence type="ECO:0000313" key="5">
    <source>
        <dbReference type="Proteomes" id="UP000660729"/>
    </source>
</evidence>
<dbReference type="AlphaFoldDB" id="A0A8H6VR55"/>